<sequence>MLTNADHPQGPPISSEECPQECRSSADSYSPSNRMKRRSVITSVDPDNGDLFINHKHATSNGKRQKYTRTLSETFSTSNGKAKIFPSLREQREQLPIARGRESLIRSIASNNVVIVLGETGSGKSTPSSIPARGWYLPRADRRHSASTCRGNHSRHSRLS</sequence>
<feature type="compositionally biased region" description="Polar residues" evidence="1">
    <location>
        <begin position="22"/>
        <end position="33"/>
    </location>
</feature>
<organism evidence="2 3">
    <name type="scientific">Lactarius akahatsu</name>
    <dbReference type="NCBI Taxonomy" id="416441"/>
    <lineage>
        <taxon>Eukaryota</taxon>
        <taxon>Fungi</taxon>
        <taxon>Dikarya</taxon>
        <taxon>Basidiomycota</taxon>
        <taxon>Agaricomycotina</taxon>
        <taxon>Agaricomycetes</taxon>
        <taxon>Russulales</taxon>
        <taxon>Russulaceae</taxon>
        <taxon>Lactarius</taxon>
    </lineage>
</organism>
<dbReference type="InterPro" id="IPR027417">
    <property type="entry name" value="P-loop_NTPase"/>
</dbReference>
<feature type="region of interest" description="Disordered" evidence="1">
    <location>
        <begin position="1"/>
        <end position="37"/>
    </location>
</feature>
<evidence type="ECO:0000313" key="2">
    <source>
        <dbReference type="EMBL" id="KAH8998717.1"/>
    </source>
</evidence>
<name>A0AAD4QBS4_9AGAM</name>
<protein>
    <submittedName>
        <fullName evidence="2">Uncharacterized protein</fullName>
    </submittedName>
</protein>
<evidence type="ECO:0000313" key="3">
    <source>
        <dbReference type="Proteomes" id="UP001201163"/>
    </source>
</evidence>
<evidence type="ECO:0000256" key="1">
    <source>
        <dbReference type="SAM" id="MobiDB-lite"/>
    </source>
</evidence>
<accession>A0AAD4QBS4</accession>
<dbReference type="SUPFAM" id="SSF52540">
    <property type="entry name" value="P-loop containing nucleoside triphosphate hydrolases"/>
    <property type="match status" value="1"/>
</dbReference>
<comment type="caution">
    <text evidence="2">The sequence shown here is derived from an EMBL/GenBank/DDBJ whole genome shotgun (WGS) entry which is preliminary data.</text>
</comment>
<proteinExistence type="predicted"/>
<dbReference type="Proteomes" id="UP001201163">
    <property type="component" value="Unassembled WGS sequence"/>
</dbReference>
<reference evidence="2" key="1">
    <citation type="submission" date="2022-01" db="EMBL/GenBank/DDBJ databases">
        <title>Comparative genomics reveals a dynamic genome evolution in the ectomycorrhizal milk-cap (Lactarius) mushrooms.</title>
        <authorList>
            <consortium name="DOE Joint Genome Institute"/>
            <person name="Lebreton A."/>
            <person name="Tang N."/>
            <person name="Kuo A."/>
            <person name="LaButti K."/>
            <person name="Drula E."/>
            <person name="Barry K."/>
            <person name="Clum A."/>
            <person name="Lipzen A."/>
            <person name="Mousain D."/>
            <person name="Ng V."/>
            <person name="Wang R."/>
            <person name="Wang X."/>
            <person name="Dai Y."/>
            <person name="Henrissat B."/>
            <person name="Grigoriev I.V."/>
            <person name="Guerin-Laguette A."/>
            <person name="Yu F."/>
            <person name="Martin F.M."/>
        </authorList>
    </citation>
    <scope>NUCLEOTIDE SEQUENCE</scope>
    <source>
        <strain evidence="2">QP</strain>
    </source>
</reference>
<dbReference type="EMBL" id="JAKELL010000005">
    <property type="protein sequence ID" value="KAH8998717.1"/>
    <property type="molecule type" value="Genomic_DNA"/>
</dbReference>
<dbReference type="AlphaFoldDB" id="A0AAD4QBS4"/>
<gene>
    <name evidence="2" type="ORF">EDB92DRAFT_1203080</name>
</gene>
<dbReference type="Gene3D" id="3.40.50.300">
    <property type="entry name" value="P-loop containing nucleotide triphosphate hydrolases"/>
    <property type="match status" value="1"/>
</dbReference>
<keyword evidence="3" id="KW-1185">Reference proteome</keyword>